<dbReference type="AlphaFoldDB" id="A0AAV9ZDZ7"/>
<accession>A0AAV9ZDZ7</accession>
<keyword evidence="2" id="KW-1185">Reference proteome</keyword>
<organism evidence="1 2">
    <name type="scientific">Favolaschia claudopus</name>
    <dbReference type="NCBI Taxonomy" id="2862362"/>
    <lineage>
        <taxon>Eukaryota</taxon>
        <taxon>Fungi</taxon>
        <taxon>Dikarya</taxon>
        <taxon>Basidiomycota</taxon>
        <taxon>Agaricomycotina</taxon>
        <taxon>Agaricomycetes</taxon>
        <taxon>Agaricomycetidae</taxon>
        <taxon>Agaricales</taxon>
        <taxon>Marasmiineae</taxon>
        <taxon>Mycenaceae</taxon>
        <taxon>Favolaschia</taxon>
    </lineage>
</organism>
<proteinExistence type="predicted"/>
<comment type="caution">
    <text evidence="1">The sequence shown here is derived from an EMBL/GenBank/DDBJ whole genome shotgun (WGS) entry which is preliminary data.</text>
</comment>
<evidence type="ECO:0000313" key="2">
    <source>
        <dbReference type="Proteomes" id="UP001362999"/>
    </source>
</evidence>
<evidence type="ECO:0000313" key="1">
    <source>
        <dbReference type="EMBL" id="KAK6980535.1"/>
    </source>
</evidence>
<name>A0AAV9ZDZ7_9AGAR</name>
<dbReference type="EMBL" id="JAWWNJ010000159">
    <property type="protein sequence ID" value="KAK6980535.1"/>
    <property type="molecule type" value="Genomic_DNA"/>
</dbReference>
<sequence length="324" mass="36333">MSDRYSLFVNSIARLGQDPEKVRQRLESCGEMRLFHVARQSSFLFQIVSAVMVGRMITTKCEEYGAYTTQTPTRLPAELKLNIAKHLDIRSLRFVADAYEVFRPECTRMIGLLISDVFRAGMITGDFLYDLLLCSGAEHSVDNSGSLFILVDLEETVAMVASFLSASSDYVVNPTDEPDCESVVTMSRPYDKFKIEIRACLCPEAWVMKQRYTNLFNWLTATELFVGYHKLTFTGRGLAGGGLEGNSVRCGKKTRVKIVEYDSHPSNLTCPSIERSSLDESCLTIALPTGWTSSEGRDRSAVYWRLGSCSHRESSGHYIQVVDT</sequence>
<reference evidence="1 2" key="1">
    <citation type="journal article" date="2024" name="J Genomics">
        <title>Draft genome sequencing and assembly of Favolaschia claudopus CIRM-BRFM 2984 isolated from oak limbs.</title>
        <authorList>
            <person name="Navarro D."/>
            <person name="Drula E."/>
            <person name="Chaduli D."/>
            <person name="Cazenave R."/>
            <person name="Ahrendt S."/>
            <person name="Wang J."/>
            <person name="Lipzen A."/>
            <person name="Daum C."/>
            <person name="Barry K."/>
            <person name="Grigoriev I.V."/>
            <person name="Favel A."/>
            <person name="Rosso M.N."/>
            <person name="Martin F."/>
        </authorList>
    </citation>
    <scope>NUCLEOTIDE SEQUENCE [LARGE SCALE GENOMIC DNA]</scope>
    <source>
        <strain evidence="1 2">CIRM-BRFM 2984</strain>
    </source>
</reference>
<protein>
    <submittedName>
        <fullName evidence="1">Uncharacterized protein</fullName>
    </submittedName>
</protein>
<dbReference type="Proteomes" id="UP001362999">
    <property type="component" value="Unassembled WGS sequence"/>
</dbReference>
<gene>
    <name evidence="1" type="ORF">R3P38DRAFT_3235680</name>
</gene>